<dbReference type="AlphaFoldDB" id="A0A1N6MWN3"/>
<dbReference type="EMBL" id="NIBU01000019">
    <property type="protein sequence ID" value="PHM35923.1"/>
    <property type="molecule type" value="Genomic_DNA"/>
</dbReference>
<gene>
    <name evidence="1" type="ORF">Xinn_01993</name>
    <name evidence="2" type="ORF">XIS1_1790028</name>
</gene>
<evidence type="ECO:0000313" key="4">
    <source>
        <dbReference type="Proteomes" id="UP000224871"/>
    </source>
</evidence>
<accession>A0A1N6MWN3</accession>
<dbReference type="RefSeq" id="WP_086956695.1">
    <property type="nucleotide sequence ID" value="NZ_CAWNQC010000101.1"/>
</dbReference>
<dbReference type="EMBL" id="FTLG01000089">
    <property type="protein sequence ID" value="SIP73222.1"/>
    <property type="molecule type" value="Genomic_DNA"/>
</dbReference>
<reference evidence="2" key="2">
    <citation type="submission" date="2016-12" db="EMBL/GenBank/DDBJ databases">
        <authorList>
            <person name="Song W.-J."/>
            <person name="Kurnit D.M."/>
        </authorList>
    </citation>
    <scope>NUCLEOTIDE SEQUENCE [LARGE SCALE GENOMIC DNA]</scope>
    <source>
        <strain evidence="2">HGB1681</strain>
    </source>
</reference>
<evidence type="ECO:0000313" key="2">
    <source>
        <dbReference type="EMBL" id="SIP73222.1"/>
    </source>
</evidence>
<evidence type="ECO:0000313" key="3">
    <source>
        <dbReference type="Proteomes" id="UP000196435"/>
    </source>
</evidence>
<reference evidence="3" key="1">
    <citation type="submission" date="2016-12" db="EMBL/GenBank/DDBJ databases">
        <authorList>
            <person name="Gaudriault S."/>
        </authorList>
    </citation>
    <scope>NUCLEOTIDE SEQUENCE [LARGE SCALE GENOMIC DNA]</scope>
    <source>
        <strain evidence="3">HGB1681 (deposited as PTA-6826 in the American Type Culture Collection)</strain>
    </source>
</reference>
<proteinExistence type="predicted"/>
<dbReference type="Proteomes" id="UP000224871">
    <property type="component" value="Unassembled WGS sequence"/>
</dbReference>
<name>A0A1N6MWN3_9GAMM</name>
<protein>
    <submittedName>
        <fullName evidence="2">Uncharacterized protein</fullName>
    </submittedName>
</protein>
<organism evidence="2 3">
    <name type="scientific">Xenorhabdus innexi</name>
    <dbReference type="NCBI Taxonomy" id="290109"/>
    <lineage>
        <taxon>Bacteria</taxon>
        <taxon>Pseudomonadati</taxon>
        <taxon>Pseudomonadota</taxon>
        <taxon>Gammaproteobacteria</taxon>
        <taxon>Enterobacterales</taxon>
        <taxon>Morganellaceae</taxon>
        <taxon>Xenorhabdus</taxon>
    </lineage>
</organism>
<evidence type="ECO:0000313" key="1">
    <source>
        <dbReference type="EMBL" id="PHM35923.1"/>
    </source>
</evidence>
<sequence>MYRAIVTFSGTLDHYITASENTLSIANGRARELDAVGVGNYTYLILKGPGRAEVVKYHHTTNYDEKPYPDTIVVERGIEGGKLPYCAGDCITFVWTETGILEVLKQQTN</sequence>
<reference evidence="1 4" key="3">
    <citation type="journal article" date="2017" name="Nat. Microbiol.">
        <title>Natural product diversity associated with the nematode symbionts Photorhabdus and Xenorhabdus.</title>
        <authorList>
            <person name="Tobias N.J."/>
            <person name="Wolff H."/>
            <person name="Djahanschiri B."/>
            <person name="Grundmann F."/>
            <person name="Kronenwerth M."/>
            <person name="Shi Y.M."/>
            <person name="Simonyi S."/>
            <person name="Grun P."/>
            <person name="Shapiro-Ilan D."/>
            <person name="Pidot S.J."/>
            <person name="Stinear T.P."/>
            <person name="Ebersberger I."/>
            <person name="Bode H.B."/>
        </authorList>
    </citation>
    <scope>NUCLEOTIDE SEQUENCE [LARGE SCALE GENOMIC DNA]</scope>
    <source>
        <strain evidence="1 4">DSM 16336</strain>
    </source>
</reference>
<keyword evidence="4" id="KW-1185">Reference proteome</keyword>
<dbReference type="Proteomes" id="UP000196435">
    <property type="component" value="Unassembled WGS sequence"/>
</dbReference>